<dbReference type="RefSeq" id="WP_171357702.1">
    <property type="nucleotide sequence ID" value="NZ_VTYN01000007.1"/>
</dbReference>
<dbReference type="SFLD" id="SFLDS00003">
    <property type="entry name" value="Haloacid_Dehalogenase"/>
    <property type="match status" value="1"/>
</dbReference>
<dbReference type="PRINTS" id="PR00119">
    <property type="entry name" value="CATATPASE"/>
</dbReference>
<dbReference type="InterPro" id="IPR059000">
    <property type="entry name" value="ATPase_P-type_domA"/>
</dbReference>
<dbReference type="SFLD" id="SFLDF00027">
    <property type="entry name" value="p-type_atpase"/>
    <property type="match status" value="1"/>
</dbReference>
<evidence type="ECO:0000256" key="9">
    <source>
        <dbReference type="ARBA" id="ARBA00022989"/>
    </source>
</evidence>
<dbReference type="InterPro" id="IPR018303">
    <property type="entry name" value="ATPase_P-typ_P_site"/>
</dbReference>
<dbReference type="GO" id="GO:0036376">
    <property type="term" value="P:sodium ion export across plasma membrane"/>
    <property type="evidence" value="ECO:0007669"/>
    <property type="project" value="TreeGrafter"/>
</dbReference>
<evidence type="ECO:0000259" key="12">
    <source>
        <dbReference type="SMART" id="SM00831"/>
    </source>
</evidence>
<keyword evidence="8" id="KW-1278">Translocase</keyword>
<comment type="similarity">
    <text evidence="2">Belongs to the cation transport ATPase (P-type) (TC 3.A.3) family. Type IIA subfamily.</text>
</comment>
<dbReference type="SFLD" id="SFLDG00002">
    <property type="entry name" value="C1.7:_P-type_atpase_like"/>
    <property type="match status" value="1"/>
</dbReference>
<feature type="transmembrane region" description="Helical" evidence="11">
    <location>
        <begin position="63"/>
        <end position="96"/>
    </location>
</feature>
<sequence length="916" mass="99462">MTIKPWFKQSTSEIEQHLATDTNAGLSHTEHQQRLNKYGDNALATHKSKSAWQLYFEQYKNPLIYILLVGALVSWFTGHLIDAIAIGTIIVINTGISFWQEYKAQKGMEALRDMAAPEADVLRDSKWIHVPARTLVPGDVIKISTGDILPADVRIVEANRLSIDEAALTGESEPVTKQVSAIHSKQVSLGDQINMGFMTTIVTTGSGLGIVTNTGMQTEVGRIAHMMTQTETTKTPMQVRMDTLAKALLFIGLGVVAVICAIGFAYGMDWLDILTTGISLSVAAIPEGLPTVLTIVLTMGSTKMAKNNALVKQLSAIETLGSTTVICSDKTGTLTQNQMQVMQAYDSFGRYWEVTGNGFQPKGKFVPQSHGVHALESSAMKMGLIVAAMSNESELAFVEDAWSLRGSPTEGALLVAAAKLGITPKNLEKQGYQILKRFPFDSERKMSSVIIQDPSGQHFLAVAGAPDFMLKKSSNYMVEGGLVPMEEQPNRFNELSQCIGNDLSKRFDGAIDSFAKQALRTMAVGCRRLDETELNADVSELENDLSMLAVFGIMDPPRPEVRSAVKECYNAGIRTVMITGDHAATAAAIAKDIGIINGQYKRVVTGTELDNMSEQTLEYACEETAVFARVTPEHKLRIVQALQRNNEIAAMTGDGVNDAPALRSADIGVAMGITGTSVAKDSGDLILLDDNFSTIVRAVRQGRQIFDNLRKFIRQALTANVAEVSVILFAFLVMGPEAILPLTPLMILWVNLVSDGLPALALGVEPKEKDLMERKPRKRDQGFFSDGLGARIVIRGLALGGVSFGAFLMALSHGFSTQYAQSVAFLTLIFGQLWHLFDSRTFTSLYRVNPFTNKYLLGAIATSAILSLGVIYTNLGQLIFSTEAIELRHLAIILGVAALPTAVLSAIKELTKTKVL</sequence>
<dbReference type="PANTHER" id="PTHR43294">
    <property type="entry name" value="SODIUM/POTASSIUM-TRANSPORTING ATPASE SUBUNIT ALPHA"/>
    <property type="match status" value="1"/>
</dbReference>
<dbReference type="Pfam" id="PF00122">
    <property type="entry name" value="E1-E2_ATPase"/>
    <property type="match status" value="1"/>
</dbReference>
<evidence type="ECO:0000256" key="1">
    <source>
        <dbReference type="ARBA" id="ARBA00004651"/>
    </source>
</evidence>
<keyword evidence="5" id="KW-0479">Metal-binding</keyword>
<dbReference type="InterPro" id="IPR023298">
    <property type="entry name" value="ATPase_P-typ_TM_dom_sf"/>
</dbReference>
<dbReference type="GO" id="GO:0046872">
    <property type="term" value="F:metal ion binding"/>
    <property type="evidence" value="ECO:0007669"/>
    <property type="project" value="UniProtKB-KW"/>
</dbReference>
<dbReference type="InterPro" id="IPR050510">
    <property type="entry name" value="Cation_transp_ATPase_P-type"/>
</dbReference>
<dbReference type="InterPro" id="IPR006068">
    <property type="entry name" value="ATPase_P-typ_cation-transptr_C"/>
</dbReference>
<evidence type="ECO:0000313" key="13">
    <source>
        <dbReference type="EMBL" id="NOH48155.1"/>
    </source>
</evidence>
<dbReference type="AlphaFoldDB" id="A0A7Y3Z9Y2"/>
<dbReference type="InterPro" id="IPR036412">
    <property type="entry name" value="HAD-like_sf"/>
</dbReference>
<dbReference type="PROSITE" id="PS00154">
    <property type="entry name" value="ATPASE_E1_E2"/>
    <property type="match status" value="1"/>
</dbReference>
<feature type="domain" description="Cation-transporting P-type ATPase N-terminal" evidence="12">
    <location>
        <begin position="5"/>
        <end position="79"/>
    </location>
</feature>
<dbReference type="Pfam" id="PF13246">
    <property type="entry name" value="Cation_ATPase"/>
    <property type="match status" value="1"/>
</dbReference>
<dbReference type="SUPFAM" id="SSF81665">
    <property type="entry name" value="Calcium ATPase, transmembrane domain M"/>
    <property type="match status" value="1"/>
</dbReference>
<dbReference type="SMART" id="SM00831">
    <property type="entry name" value="Cation_ATPase_N"/>
    <property type="match status" value="1"/>
</dbReference>
<evidence type="ECO:0000256" key="10">
    <source>
        <dbReference type="ARBA" id="ARBA00023136"/>
    </source>
</evidence>
<dbReference type="NCBIfam" id="TIGR01494">
    <property type="entry name" value="ATPase_P-type"/>
    <property type="match status" value="3"/>
</dbReference>
<comment type="subcellular location">
    <subcellularLocation>
        <location evidence="1">Cell membrane</location>
        <topology evidence="1">Multi-pass membrane protein</topology>
    </subcellularLocation>
</comment>
<evidence type="ECO:0000256" key="11">
    <source>
        <dbReference type="SAM" id="Phobius"/>
    </source>
</evidence>
<feature type="transmembrane region" description="Helical" evidence="11">
    <location>
        <begin position="273"/>
        <end position="297"/>
    </location>
</feature>
<evidence type="ECO:0000256" key="2">
    <source>
        <dbReference type="ARBA" id="ARBA00005675"/>
    </source>
</evidence>
<dbReference type="GO" id="GO:1902600">
    <property type="term" value="P:proton transmembrane transport"/>
    <property type="evidence" value="ECO:0007669"/>
    <property type="project" value="TreeGrafter"/>
</dbReference>
<proteinExistence type="inferred from homology"/>
<dbReference type="PRINTS" id="PR00120">
    <property type="entry name" value="HATPASE"/>
</dbReference>
<dbReference type="Pfam" id="PF00689">
    <property type="entry name" value="Cation_ATPase_C"/>
    <property type="match status" value="1"/>
</dbReference>
<feature type="transmembrane region" description="Helical" evidence="11">
    <location>
        <begin position="247"/>
        <end position="267"/>
    </location>
</feature>
<dbReference type="SUPFAM" id="SSF81660">
    <property type="entry name" value="Metal cation-transporting ATPase, ATP-binding domain N"/>
    <property type="match status" value="1"/>
</dbReference>
<keyword evidence="10 11" id="KW-0472">Membrane</keyword>
<dbReference type="Gene3D" id="1.20.1110.10">
    <property type="entry name" value="Calcium-transporting ATPase, transmembrane domain"/>
    <property type="match status" value="1"/>
</dbReference>
<dbReference type="InterPro" id="IPR008250">
    <property type="entry name" value="ATPase_P-typ_transduc_dom_A_sf"/>
</dbReference>
<accession>A0A7Y3Z9Y2</accession>
<dbReference type="FunFam" id="3.40.50.1000:FF:000001">
    <property type="entry name" value="Phospholipid-transporting ATPase IC"/>
    <property type="match status" value="1"/>
</dbReference>
<evidence type="ECO:0000256" key="6">
    <source>
        <dbReference type="ARBA" id="ARBA00022741"/>
    </source>
</evidence>
<keyword evidence="7" id="KW-0067">ATP-binding</keyword>
<keyword evidence="3" id="KW-1003">Cell membrane</keyword>
<gene>
    <name evidence="13" type="ORF">F0262_08800</name>
</gene>
<evidence type="ECO:0000256" key="5">
    <source>
        <dbReference type="ARBA" id="ARBA00022723"/>
    </source>
</evidence>
<dbReference type="GO" id="GO:0005524">
    <property type="term" value="F:ATP binding"/>
    <property type="evidence" value="ECO:0007669"/>
    <property type="project" value="UniProtKB-KW"/>
</dbReference>
<protein>
    <submittedName>
        <fullName evidence="13">Cation-translocating P-type ATPase</fullName>
    </submittedName>
</protein>
<evidence type="ECO:0000313" key="14">
    <source>
        <dbReference type="Proteomes" id="UP000572072"/>
    </source>
</evidence>
<dbReference type="Gene3D" id="3.40.50.1000">
    <property type="entry name" value="HAD superfamily/HAD-like"/>
    <property type="match status" value="1"/>
</dbReference>
<feature type="transmembrane region" description="Helical" evidence="11">
    <location>
        <begin position="788"/>
        <end position="811"/>
    </location>
</feature>
<keyword evidence="9 11" id="KW-1133">Transmembrane helix</keyword>
<dbReference type="GO" id="GO:0030007">
    <property type="term" value="P:intracellular potassium ion homeostasis"/>
    <property type="evidence" value="ECO:0007669"/>
    <property type="project" value="TreeGrafter"/>
</dbReference>
<dbReference type="GO" id="GO:0016887">
    <property type="term" value="F:ATP hydrolysis activity"/>
    <property type="evidence" value="ECO:0007669"/>
    <property type="project" value="InterPro"/>
</dbReference>
<dbReference type="GO" id="GO:1990573">
    <property type="term" value="P:potassium ion import across plasma membrane"/>
    <property type="evidence" value="ECO:0007669"/>
    <property type="project" value="TreeGrafter"/>
</dbReference>
<dbReference type="InterPro" id="IPR001757">
    <property type="entry name" value="P_typ_ATPase"/>
</dbReference>
<name>A0A7Y3Z9Y2_9VIBR</name>
<feature type="transmembrane region" description="Helical" evidence="11">
    <location>
        <begin position="817"/>
        <end position="834"/>
    </location>
</feature>
<dbReference type="GO" id="GO:0006883">
    <property type="term" value="P:intracellular sodium ion homeostasis"/>
    <property type="evidence" value="ECO:0007669"/>
    <property type="project" value="TreeGrafter"/>
</dbReference>
<dbReference type="Proteomes" id="UP000572072">
    <property type="component" value="Unassembled WGS sequence"/>
</dbReference>
<evidence type="ECO:0000256" key="8">
    <source>
        <dbReference type="ARBA" id="ARBA00022967"/>
    </source>
</evidence>
<keyword evidence="4 11" id="KW-0812">Transmembrane</keyword>
<dbReference type="InterPro" id="IPR044492">
    <property type="entry name" value="P_typ_ATPase_HD_dom"/>
</dbReference>
<evidence type="ECO:0000256" key="3">
    <source>
        <dbReference type="ARBA" id="ARBA00022475"/>
    </source>
</evidence>
<reference evidence="13 14" key="1">
    <citation type="submission" date="2019-08" db="EMBL/GenBank/DDBJ databases">
        <title>Draft genome sequencing and comparative genomics of hatchery-associated Vibrios.</title>
        <authorList>
            <person name="Kehlet-Delgado H."/>
            <person name="Mueller R.S."/>
        </authorList>
    </citation>
    <scope>NUCLEOTIDE SEQUENCE [LARGE SCALE GENOMIC DNA]</scope>
    <source>
        <strain evidence="13 14">00-78-3</strain>
    </source>
</reference>
<feature type="transmembrane region" description="Helical" evidence="11">
    <location>
        <begin position="712"/>
        <end position="734"/>
    </location>
</feature>
<dbReference type="InterPro" id="IPR023214">
    <property type="entry name" value="HAD_sf"/>
</dbReference>
<dbReference type="GO" id="GO:0005886">
    <property type="term" value="C:plasma membrane"/>
    <property type="evidence" value="ECO:0007669"/>
    <property type="project" value="UniProtKB-SubCell"/>
</dbReference>
<dbReference type="Pfam" id="PF00690">
    <property type="entry name" value="Cation_ATPase_N"/>
    <property type="match status" value="1"/>
</dbReference>
<dbReference type="FunFam" id="2.70.150.10:FF:000016">
    <property type="entry name" value="Calcium-transporting P-type ATPase putative"/>
    <property type="match status" value="1"/>
</dbReference>
<dbReference type="InterPro" id="IPR004014">
    <property type="entry name" value="ATPase_P-typ_cation-transptr_N"/>
</dbReference>
<feature type="transmembrane region" description="Helical" evidence="11">
    <location>
        <begin position="746"/>
        <end position="767"/>
    </location>
</feature>
<feature type="transmembrane region" description="Helical" evidence="11">
    <location>
        <begin position="855"/>
        <end position="875"/>
    </location>
</feature>
<dbReference type="SUPFAM" id="SSF81653">
    <property type="entry name" value="Calcium ATPase, transduction domain A"/>
    <property type="match status" value="1"/>
</dbReference>
<feature type="transmembrane region" description="Helical" evidence="11">
    <location>
        <begin position="887"/>
        <end position="907"/>
    </location>
</feature>
<organism evidence="13 14">
    <name type="scientific">Vibrio rotiferianus</name>
    <dbReference type="NCBI Taxonomy" id="190895"/>
    <lineage>
        <taxon>Bacteria</taxon>
        <taxon>Pseudomonadati</taxon>
        <taxon>Pseudomonadota</taxon>
        <taxon>Gammaproteobacteria</taxon>
        <taxon>Vibrionales</taxon>
        <taxon>Vibrionaceae</taxon>
        <taxon>Vibrio</taxon>
    </lineage>
</organism>
<evidence type="ECO:0000256" key="7">
    <source>
        <dbReference type="ARBA" id="ARBA00022840"/>
    </source>
</evidence>
<dbReference type="PANTHER" id="PTHR43294:SF21">
    <property type="entry name" value="CATION TRANSPORTING ATPASE"/>
    <property type="match status" value="1"/>
</dbReference>
<keyword evidence="6" id="KW-0547">Nucleotide-binding</keyword>
<dbReference type="SUPFAM" id="SSF56784">
    <property type="entry name" value="HAD-like"/>
    <property type="match status" value="1"/>
</dbReference>
<dbReference type="Gene3D" id="3.40.1110.10">
    <property type="entry name" value="Calcium-transporting ATPase, cytoplasmic domain N"/>
    <property type="match status" value="1"/>
</dbReference>
<dbReference type="Gene3D" id="2.70.150.10">
    <property type="entry name" value="Calcium-transporting ATPase, cytoplasmic transduction domain A"/>
    <property type="match status" value="1"/>
</dbReference>
<comment type="caution">
    <text evidence="13">The sequence shown here is derived from an EMBL/GenBank/DDBJ whole genome shotgun (WGS) entry which is preliminary data.</text>
</comment>
<dbReference type="EMBL" id="VTYN01000007">
    <property type="protein sequence ID" value="NOH48155.1"/>
    <property type="molecule type" value="Genomic_DNA"/>
</dbReference>
<dbReference type="GO" id="GO:0005391">
    <property type="term" value="F:P-type sodium:potassium-exchanging transporter activity"/>
    <property type="evidence" value="ECO:0007669"/>
    <property type="project" value="TreeGrafter"/>
</dbReference>
<evidence type="ECO:0000256" key="4">
    <source>
        <dbReference type="ARBA" id="ARBA00022692"/>
    </source>
</evidence>
<dbReference type="InterPro" id="IPR023299">
    <property type="entry name" value="ATPase_P-typ_cyto_dom_N"/>
</dbReference>
<dbReference type="FunFam" id="3.40.50.1000:FF:000028">
    <property type="entry name" value="Calcium-transporting P-type ATPase, putative"/>
    <property type="match status" value="1"/>
</dbReference>